<keyword evidence="4 7" id="KW-1133">Transmembrane helix</keyword>
<dbReference type="SUPFAM" id="SSF103473">
    <property type="entry name" value="MFS general substrate transporter"/>
    <property type="match status" value="1"/>
</dbReference>
<dbReference type="PROSITE" id="PS50850">
    <property type="entry name" value="MFS"/>
    <property type="match status" value="1"/>
</dbReference>
<evidence type="ECO:0000259" key="8">
    <source>
        <dbReference type="PROSITE" id="PS50850"/>
    </source>
</evidence>
<keyword evidence="3 7" id="KW-0812">Transmembrane</keyword>
<sequence>MTLLRSTAPTPGRDPGRRDAAAGESRGRNRWAIFAIVSIALFMSSLDGTIVATGLPTIRHALHTRLNWVSWTMTAYQLGLVAAMPVTGRIADIFGRKRVFVTAAVVFTGASLACGSVDRIDFLIALRVAQAVGGAAFLPAASGMVVDAFGKDRHRALGLFSSIFPLGALAGPIFGGIILTDWTWRGLFLVNVPVGAVFTVLAVRYLPGSPPRPGRADLLGSLLIGATVLATMLAITDAGERGAALWSWRVLLPAALAVGCGWLLVRRAGRVADPVIPLRLLRGRAFASMNALNFVWGACVIGLGSLVPLVAEERYHLAPLPAGTLLTTRALSEIGVAVVASLVIHRTGFRLPIVGGITLITTGLL</sequence>
<evidence type="ECO:0000256" key="5">
    <source>
        <dbReference type="ARBA" id="ARBA00023136"/>
    </source>
</evidence>
<dbReference type="InterPro" id="IPR036259">
    <property type="entry name" value="MFS_trans_sf"/>
</dbReference>
<feature type="non-terminal residue" evidence="9">
    <location>
        <position position="365"/>
    </location>
</feature>
<evidence type="ECO:0000313" key="9">
    <source>
        <dbReference type="EMBL" id="MST33527.1"/>
    </source>
</evidence>
<dbReference type="InterPro" id="IPR005829">
    <property type="entry name" value="Sugar_transporter_CS"/>
</dbReference>
<keyword evidence="5 7" id="KW-0472">Membrane</keyword>
<evidence type="ECO:0000256" key="6">
    <source>
        <dbReference type="SAM" id="MobiDB-lite"/>
    </source>
</evidence>
<gene>
    <name evidence="9" type="ORF">GHK86_12455</name>
</gene>
<dbReference type="Pfam" id="PF07690">
    <property type="entry name" value="MFS_1"/>
    <property type="match status" value="1"/>
</dbReference>
<reference evidence="9 10" key="1">
    <citation type="submission" date="2019-11" db="EMBL/GenBank/DDBJ databases">
        <title>Acidiferrimicrobium australis gen. nov., sp. nov., an acidophilic and obligately heterotrophic, member of the Actinobacteria that catalyses dissimilatory oxido- reduction of iron isolated from metal-rich acidic water in Chile.</title>
        <authorList>
            <person name="Gonzalez D."/>
            <person name="Huber K."/>
            <person name="Hedrich S."/>
            <person name="Rojas-Villalobos C."/>
            <person name="Quatrini R."/>
            <person name="Dinamarca M.A."/>
            <person name="Schwarz A."/>
            <person name="Canales C."/>
            <person name="Nancucheo I."/>
        </authorList>
    </citation>
    <scope>NUCLEOTIDE SEQUENCE [LARGE SCALE GENOMIC DNA]</scope>
    <source>
        <strain evidence="9 10">USS-CCA1</strain>
    </source>
</reference>
<comment type="subcellular location">
    <subcellularLocation>
        <location evidence="1">Cell membrane</location>
        <topology evidence="1">Multi-pass membrane protein</topology>
    </subcellularLocation>
</comment>
<accession>A0ABW9QUH5</accession>
<dbReference type="Proteomes" id="UP000437736">
    <property type="component" value="Unassembled WGS sequence"/>
</dbReference>
<keyword evidence="10" id="KW-1185">Reference proteome</keyword>
<dbReference type="PROSITE" id="PS00216">
    <property type="entry name" value="SUGAR_TRANSPORT_1"/>
    <property type="match status" value="1"/>
</dbReference>
<comment type="caution">
    <text evidence="9">The sequence shown here is derived from an EMBL/GenBank/DDBJ whole genome shotgun (WGS) entry which is preliminary data.</text>
</comment>
<feature type="transmembrane region" description="Helical" evidence="7">
    <location>
        <begin position="68"/>
        <end position="87"/>
    </location>
</feature>
<feature type="transmembrane region" description="Helical" evidence="7">
    <location>
        <begin position="99"/>
        <end position="118"/>
    </location>
</feature>
<evidence type="ECO:0000256" key="4">
    <source>
        <dbReference type="ARBA" id="ARBA00022989"/>
    </source>
</evidence>
<dbReference type="EMBL" id="WJHE01000628">
    <property type="protein sequence ID" value="MST33527.1"/>
    <property type="molecule type" value="Genomic_DNA"/>
</dbReference>
<feature type="transmembrane region" description="Helical" evidence="7">
    <location>
        <begin position="31"/>
        <end position="56"/>
    </location>
</feature>
<evidence type="ECO:0000256" key="2">
    <source>
        <dbReference type="ARBA" id="ARBA00022448"/>
    </source>
</evidence>
<feature type="transmembrane region" description="Helical" evidence="7">
    <location>
        <begin position="247"/>
        <end position="265"/>
    </location>
</feature>
<dbReference type="InterPro" id="IPR011701">
    <property type="entry name" value="MFS"/>
</dbReference>
<dbReference type="InterPro" id="IPR020846">
    <property type="entry name" value="MFS_dom"/>
</dbReference>
<dbReference type="Gene3D" id="1.20.1720.10">
    <property type="entry name" value="Multidrug resistance protein D"/>
    <property type="match status" value="1"/>
</dbReference>
<feature type="transmembrane region" description="Helical" evidence="7">
    <location>
        <begin position="124"/>
        <end position="145"/>
    </location>
</feature>
<proteinExistence type="predicted"/>
<evidence type="ECO:0000256" key="3">
    <source>
        <dbReference type="ARBA" id="ARBA00022692"/>
    </source>
</evidence>
<evidence type="ECO:0000256" key="7">
    <source>
        <dbReference type="SAM" id="Phobius"/>
    </source>
</evidence>
<protein>
    <submittedName>
        <fullName evidence="9">MFS transporter</fullName>
    </submittedName>
</protein>
<feature type="compositionally biased region" description="Basic and acidic residues" evidence="6">
    <location>
        <begin position="14"/>
        <end position="23"/>
    </location>
</feature>
<feature type="transmembrane region" description="Helical" evidence="7">
    <location>
        <begin position="323"/>
        <end position="344"/>
    </location>
</feature>
<dbReference type="PANTHER" id="PTHR42718">
    <property type="entry name" value="MAJOR FACILITATOR SUPERFAMILY MULTIDRUG TRANSPORTER MFSC"/>
    <property type="match status" value="1"/>
</dbReference>
<evidence type="ECO:0000313" key="10">
    <source>
        <dbReference type="Proteomes" id="UP000437736"/>
    </source>
</evidence>
<keyword evidence="2" id="KW-0813">Transport</keyword>
<dbReference type="PANTHER" id="PTHR42718:SF9">
    <property type="entry name" value="MAJOR FACILITATOR SUPERFAMILY MULTIDRUG TRANSPORTER MFSC"/>
    <property type="match status" value="1"/>
</dbReference>
<dbReference type="PRINTS" id="PR01036">
    <property type="entry name" value="TCRTETB"/>
</dbReference>
<feature type="transmembrane region" description="Helical" evidence="7">
    <location>
        <begin position="286"/>
        <end position="311"/>
    </location>
</feature>
<feature type="transmembrane region" description="Helical" evidence="7">
    <location>
        <begin position="186"/>
        <end position="206"/>
    </location>
</feature>
<feature type="region of interest" description="Disordered" evidence="6">
    <location>
        <begin position="1"/>
        <end position="23"/>
    </location>
</feature>
<feature type="transmembrane region" description="Helical" evidence="7">
    <location>
        <begin position="218"/>
        <end position="235"/>
    </location>
</feature>
<feature type="domain" description="Major facilitator superfamily (MFS) profile" evidence="8">
    <location>
        <begin position="33"/>
        <end position="365"/>
    </location>
</feature>
<evidence type="ECO:0000256" key="1">
    <source>
        <dbReference type="ARBA" id="ARBA00004651"/>
    </source>
</evidence>
<dbReference type="CDD" id="cd17321">
    <property type="entry name" value="MFS_MMR_MDR_like"/>
    <property type="match status" value="1"/>
</dbReference>
<organism evidence="9 10">
    <name type="scientific">Acidiferrimicrobium australe</name>
    <dbReference type="NCBI Taxonomy" id="2664430"/>
    <lineage>
        <taxon>Bacteria</taxon>
        <taxon>Bacillati</taxon>
        <taxon>Actinomycetota</taxon>
        <taxon>Acidimicrobiia</taxon>
        <taxon>Acidimicrobiales</taxon>
        <taxon>Acidimicrobiaceae</taxon>
        <taxon>Acidiferrimicrobium</taxon>
    </lineage>
</organism>
<name>A0ABW9QUH5_9ACTN</name>
<feature type="transmembrane region" description="Helical" evidence="7">
    <location>
        <begin position="157"/>
        <end position="180"/>
    </location>
</feature>